<evidence type="ECO:0000256" key="3">
    <source>
        <dbReference type="ARBA" id="ARBA00022723"/>
    </source>
</evidence>
<feature type="domain" description="Cytochrome c" evidence="8">
    <location>
        <begin position="58"/>
        <end position="135"/>
    </location>
</feature>
<evidence type="ECO:0000256" key="2">
    <source>
        <dbReference type="ARBA" id="ARBA00022617"/>
    </source>
</evidence>
<keyword evidence="3 6" id="KW-0479">Metal-binding</keyword>
<dbReference type="Gene3D" id="1.10.760.10">
    <property type="entry name" value="Cytochrome c-like domain"/>
    <property type="match status" value="1"/>
</dbReference>
<keyword evidence="7" id="KW-0732">Signal</keyword>
<evidence type="ECO:0000256" key="4">
    <source>
        <dbReference type="ARBA" id="ARBA00022982"/>
    </source>
</evidence>
<protein>
    <submittedName>
        <fullName evidence="9">Cytochrome c</fullName>
    </submittedName>
</protein>
<dbReference type="GO" id="GO:0020037">
    <property type="term" value="F:heme binding"/>
    <property type="evidence" value="ECO:0007669"/>
    <property type="project" value="InterPro"/>
</dbReference>
<comment type="caution">
    <text evidence="9">The sequence shown here is derived from an EMBL/GenBank/DDBJ whole genome shotgun (WGS) entry which is preliminary data.</text>
</comment>
<dbReference type="InterPro" id="IPR009056">
    <property type="entry name" value="Cyt_c-like_dom"/>
</dbReference>
<dbReference type="PRINTS" id="PR00605">
    <property type="entry name" value="CYTCHROMECIC"/>
</dbReference>
<dbReference type="Pfam" id="PF13442">
    <property type="entry name" value="Cytochrome_CBB3"/>
    <property type="match status" value="1"/>
</dbReference>
<dbReference type="PROSITE" id="PS51007">
    <property type="entry name" value="CYTC"/>
    <property type="match status" value="1"/>
</dbReference>
<dbReference type="GO" id="GO:0005506">
    <property type="term" value="F:iron ion binding"/>
    <property type="evidence" value="ECO:0007669"/>
    <property type="project" value="InterPro"/>
</dbReference>
<dbReference type="Proteomes" id="UP000565521">
    <property type="component" value="Unassembled WGS sequence"/>
</dbReference>
<sequence>MLSVSSVITRPAVLLVAALLLNACSPAADASETDATKSLPPIPPTAAATETPAGADAAVLAAGQALFAQNCAVCHGADGKLGVNGARDLTKSNLNAAGRTYMVVNGSVSGVMPGFKDQLTDEQITQVVAYSLTLK</sequence>
<evidence type="ECO:0000256" key="5">
    <source>
        <dbReference type="ARBA" id="ARBA00023004"/>
    </source>
</evidence>
<dbReference type="PANTHER" id="PTHR33751">
    <property type="entry name" value="CBB3-TYPE CYTOCHROME C OXIDASE SUBUNIT FIXP"/>
    <property type="match status" value="1"/>
</dbReference>
<evidence type="ECO:0000256" key="6">
    <source>
        <dbReference type="PROSITE-ProRule" id="PRU00433"/>
    </source>
</evidence>
<proteinExistence type="predicted"/>
<dbReference type="GO" id="GO:0009055">
    <property type="term" value="F:electron transfer activity"/>
    <property type="evidence" value="ECO:0007669"/>
    <property type="project" value="InterPro"/>
</dbReference>
<evidence type="ECO:0000259" key="8">
    <source>
        <dbReference type="PROSITE" id="PS51007"/>
    </source>
</evidence>
<dbReference type="SUPFAM" id="SSF46626">
    <property type="entry name" value="Cytochrome c"/>
    <property type="match status" value="1"/>
</dbReference>
<keyword evidence="1" id="KW-0813">Transport</keyword>
<dbReference type="InterPro" id="IPR008168">
    <property type="entry name" value="Cyt_C_IC"/>
</dbReference>
<dbReference type="InterPro" id="IPR036909">
    <property type="entry name" value="Cyt_c-like_dom_sf"/>
</dbReference>
<name>A0A7Y7U6D6_9BACT</name>
<dbReference type="InterPro" id="IPR050597">
    <property type="entry name" value="Cytochrome_c_Oxidase_Subunit"/>
</dbReference>
<keyword evidence="2 6" id="KW-0349">Heme</keyword>
<dbReference type="AlphaFoldDB" id="A0A7Y7U6D6"/>
<feature type="chain" id="PRO_5031157537" evidence="7">
    <location>
        <begin position="31"/>
        <end position="135"/>
    </location>
</feature>
<keyword evidence="10" id="KW-1185">Reference proteome</keyword>
<keyword evidence="5 6" id="KW-0408">Iron</keyword>
<evidence type="ECO:0000313" key="10">
    <source>
        <dbReference type="Proteomes" id="UP000565521"/>
    </source>
</evidence>
<evidence type="ECO:0000256" key="1">
    <source>
        <dbReference type="ARBA" id="ARBA00022448"/>
    </source>
</evidence>
<accession>A0A7Y7U6D6</accession>
<organism evidence="9 10">
    <name type="scientific">Hymenobacter lapidiphilus</name>
    <dbReference type="NCBI Taxonomy" id="2608003"/>
    <lineage>
        <taxon>Bacteria</taxon>
        <taxon>Pseudomonadati</taxon>
        <taxon>Bacteroidota</taxon>
        <taxon>Cytophagia</taxon>
        <taxon>Cytophagales</taxon>
        <taxon>Hymenobacteraceae</taxon>
        <taxon>Hymenobacter</taxon>
    </lineage>
</organism>
<evidence type="ECO:0000256" key="7">
    <source>
        <dbReference type="SAM" id="SignalP"/>
    </source>
</evidence>
<dbReference type="RefSeq" id="WP_176909267.1">
    <property type="nucleotide sequence ID" value="NZ_JABKAU010000028.1"/>
</dbReference>
<evidence type="ECO:0000313" key="9">
    <source>
        <dbReference type="EMBL" id="NVO32398.1"/>
    </source>
</evidence>
<dbReference type="EMBL" id="JABKAU010000028">
    <property type="protein sequence ID" value="NVO32398.1"/>
    <property type="molecule type" value="Genomic_DNA"/>
</dbReference>
<gene>
    <name evidence="9" type="ORF">HW554_14370</name>
</gene>
<keyword evidence="4" id="KW-0249">Electron transport</keyword>
<feature type="signal peptide" evidence="7">
    <location>
        <begin position="1"/>
        <end position="30"/>
    </location>
</feature>
<dbReference type="PANTHER" id="PTHR33751:SF1">
    <property type="entry name" value="CBB3-TYPE CYTOCHROME C OXIDASE SUBUNIT FIXP"/>
    <property type="match status" value="1"/>
</dbReference>
<reference evidence="9 10" key="1">
    <citation type="submission" date="2020-05" db="EMBL/GenBank/DDBJ databases">
        <title>Hymenobacter terrestris sp. nov. and Hymenobacter lapidiphilus sp. nov., isolated from regoliths in Antarctica.</title>
        <authorList>
            <person name="Sedlacek I."/>
            <person name="Pantucek R."/>
            <person name="Zeman M."/>
            <person name="Holochova P."/>
            <person name="Kralova S."/>
            <person name="Stankova E."/>
            <person name="Sedo O."/>
            <person name="Micenkova L."/>
            <person name="Svec P."/>
            <person name="Gupta V."/>
            <person name="Sood U."/>
            <person name="Korpole U.S."/>
            <person name="Lal R."/>
        </authorList>
    </citation>
    <scope>NUCLEOTIDE SEQUENCE [LARGE SCALE GENOMIC DNA]</scope>
    <source>
        <strain evidence="9 10">P5342</strain>
    </source>
</reference>